<dbReference type="EMBL" id="JAHESF010000044">
    <property type="protein sequence ID" value="MBT1700627.1"/>
    <property type="molecule type" value="Genomic_DNA"/>
</dbReference>
<evidence type="ECO:0000313" key="2">
    <source>
        <dbReference type="EMBL" id="MBT1700627.1"/>
    </source>
</evidence>
<name>A0AAP2GSF4_9BACT</name>
<dbReference type="InterPro" id="IPR005122">
    <property type="entry name" value="Uracil-DNA_glycosylase-like"/>
</dbReference>
<dbReference type="Pfam" id="PF03167">
    <property type="entry name" value="UDG"/>
    <property type="match status" value="1"/>
</dbReference>
<dbReference type="Proteomes" id="UP001319200">
    <property type="component" value="Unassembled WGS sequence"/>
</dbReference>
<protein>
    <submittedName>
        <fullName evidence="2">DUF4918 family protein</fullName>
    </submittedName>
</protein>
<dbReference type="InterPro" id="IPR036895">
    <property type="entry name" value="Uracil-DNA_glycosylase-like_sf"/>
</dbReference>
<dbReference type="AlphaFoldDB" id="A0AAP2GSF4"/>
<dbReference type="Gene3D" id="3.40.470.10">
    <property type="entry name" value="Uracil-DNA glycosylase-like domain"/>
    <property type="match status" value="1"/>
</dbReference>
<evidence type="ECO:0000313" key="3">
    <source>
        <dbReference type="Proteomes" id="UP001319200"/>
    </source>
</evidence>
<sequence length="223" mass="25550">MTFADKVLVFYKNLAITGKLPKGVEVLNPYQQKESFELCKQFYKKYYNDTNKRFAILGINPGRFGGGITGIPFTDPLKLEAISGIKNDMPKKAELSADFIHAMIAAFGGLEKFYGSYFFNSVSPLGFTQDGKNLNYYDTPELIKSLEGFILTSIRQLLDLGIHRHVAFCLGEGDNFKYLSKLNEREKIFGKIIPLAHPRFIMQYRRKKVQEYIEDYLRKLNGV</sequence>
<dbReference type="CDD" id="cd19375">
    <property type="entry name" value="UDG-F3-like_SMUG2"/>
    <property type="match status" value="1"/>
</dbReference>
<accession>A0AAP2GSF4</accession>
<gene>
    <name evidence="2" type="ORF">KK083_27305</name>
</gene>
<reference evidence="2 3" key="1">
    <citation type="submission" date="2021-05" db="EMBL/GenBank/DDBJ databases">
        <title>A Polyphasic approach of four new species of the genus Ohtaekwangia: Ohtaekwangia histidinii sp. nov., Ohtaekwangia cretensis sp. nov., Ohtaekwangia indiensis sp. nov., Ohtaekwangia reichenbachii sp. nov. from diverse environment.</title>
        <authorList>
            <person name="Octaviana S."/>
        </authorList>
    </citation>
    <scope>NUCLEOTIDE SEQUENCE [LARGE SCALE GENOMIC DNA]</scope>
    <source>
        <strain evidence="2 3">PWU4</strain>
    </source>
</reference>
<comment type="caution">
    <text evidence="2">The sequence shown here is derived from an EMBL/GenBank/DDBJ whole genome shotgun (WGS) entry which is preliminary data.</text>
</comment>
<evidence type="ECO:0000259" key="1">
    <source>
        <dbReference type="Pfam" id="PF03167"/>
    </source>
</evidence>
<dbReference type="InterPro" id="IPR032579">
    <property type="entry name" value="Phe_SMUG2-like"/>
</dbReference>
<organism evidence="2 3">
    <name type="scientific">Chryseosolibacter histidini</name>
    <dbReference type="NCBI Taxonomy" id="2782349"/>
    <lineage>
        <taxon>Bacteria</taxon>
        <taxon>Pseudomonadati</taxon>
        <taxon>Bacteroidota</taxon>
        <taxon>Cytophagia</taxon>
        <taxon>Cytophagales</taxon>
        <taxon>Chryseotaleaceae</taxon>
        <taxon>Chryseosolibacter</taxon>
    </lineage>
</organism>
<proteinExistence type="predicted"/>
<dbReference type="SUPFAM" id="SSF52141">
    <property type="entry name" value="Uracil-DNA glycosylase-like"/>
    <property type="match status" value="1"/>
</dbReference>
<dbReference type="RefSeq" id="WP_254169316.1">
    <property type="nucleotide sequence ID" value="NZ_JAHESF010000044.1"/>
</dbReference>
<feature type="domain" description="Uracil-DNA glycosylase-like" evidence="1">
    <location>
        <begin position="45"/>
        <end position="220"/>
    </location>
</feature>
<keyword evidence="3" id="KW-1185">Reference proteome</keyword>